<dbReference type="InterPro" id="IPR013328">
    <property type="entry name" value="6PGD_dom2"/>
</dbReference>
<evidence type="ECO:0000259" key="1">
    <source>
        <dbReference type="Pfam" id="PF21761"/>
    </source>
</evidence>
<keyword evidence="3" id="KW-1185">Reference proteome</keyword>
<reference evidence="2 3" key="1">
    <citation type="submission" date="2017-05" db="EMBL/GenBank/DDBJ databases">
        <title>Biotechnological potential of actinobacteria isolated from South African environments.</title>
        <authorList>
            <person name="Le Roes-Hill M."/>
            <person name="Prins A."/>
            <person name="Durrell K.A."/>
        </authorList>
    </citation>
    <scope>NUCLEOTIDE SEQUENCE [LARGE SCALE GENOMIC DNA]</scope>
    <source>
        <strain evidence="2">M26</strain>
    </source>
</reference>
<evidence type="ECO:0000313" key="2">
    <source>
        <dbReference type="EMBL" id="OUC94455.1"/>
    </source>
</evidence>
<feature type="domain" description="NADPH-dependent reductive aminase-like C-terminal" evidence="1">
    <location>
        <begin position="20"/>
        <end position="111"/>
    </location>
</feature>
<dbReference type="Gene3D" id="1.10.1040.10">
    <property type="entry name" value="N-(1-d-carboxylethyl)-l-norvaline Dehydrogenase, domain 2"/>
    <property type="match status" value="1"/>
</dbReference>
<sequence>MPVTASATMSSYSVERLLRATAHGLAPFARGVAVILPPPFLQGMKDVGNGGYPAGVNPITSTVSTMAHIVHTCEGHGIDASLMRAAGRLARRAIGLGHDTDGFMRVAEILNPR</sequence>
<dbReference type="AlphaFoldDB" id="A0A243RJX3"/>
<proteinExistence type="predicted"/>
<gene>
    <name evidence="2" type="ORF">CA984_22360</name>
</gene>
<dbReference type="RefSeq" id="WP_086575526.1">
    <property type="nucleotide sequence ID" value="NZ_NGFP01000105.1"/>
</dbReference>
<dbReference type="InterPro" id="IPR048666">
    <property type="entry name" value="RedAm-like_C"/>
</dbReference>
<accession>A0A243RJX3</accession>
<dbReference type="EMBL" id="NGFP01000105">
    <property type="protein sequence ID" value="OUC94455.1"/>
    <property type="molecule type" value="Genomic_DNA"/>
</dbReference>
<dbReference type="Proteomes" id="UP000194761">
    <property type="component" value="Unassembled WGS sequence"/>
</dbReference>
<protein>
    <recommendedName>
        <fullName evidence="1">NADPH-dependent reductive aminase-like C-terminal domain-containing protein</fullName>
    </recommendedName>
</protein>
<dbReference type="Pfam" id="PF21761">
    <property type="entry name" value="RedAm-like_C"/>
    <property type="match status" value="1"/>
</dbReference>
<organism evidence="2 3">
    <name type="scientific">Streptosporangium minutum</name>
    <dbReference type="NCBI Taxonomy" id="569862"/>
    <lineage>
        <taxon>Bacteria</taxon>
        <taxon>Bacillati</taxon>
        <taxon>Actinomycetota</taxon>
        <taxon>Actinomycetes</taxon>
        <taxon>Streptosporangiales</taxon>
        <taxon>Streptosporangiaceae</taxon>
        <taxon>Streptosporangium</taxon>
    </lineage>
</organism>
<name>A0A243RJX3_9ACTN</name>
<evidence type="ECO:0000313" key="3">
    <source>
        <dbReference type="Proteomes" id="UP000194761"/>
    </source>
</evidence>
<comment type="caution">
    <text evidence="2">The sequence shown here is derived from an EMBL/GenBank/DDBJ whole genome shotgun (WGS) entry which is preliminary data.</text>
</comment>